<dbReference type="RefSeq" id="WP_168059729.1">
    <property type="nucleotide sequence ID" value="NZ_VTOW01000002.1"/>
</dbReference>
<organism evidence="2 3">
    <name type="scientific">Candidatus Manganitrophus noduliformans</name>
    <dbReference type="NCBI Taxonomy" id="2606439"/>
    <lineage>
        <taxon>Bacteria</taxon>
        <taxon>Pseudomonadati</taxon>
        <taxon>Nitrospirota</taxon>
        <taxon>Nitrospiria</taxon>
        <taxon>Candidatus Troglogloeales</taxon>
        <taxon>Candidatus Manganitrophaceae</taxon>
        <taxon>Candidatus Manganitrophus</taxon>
    </lineage>
</organism>
<protein>
    <submittedName>
        <fullName evidence="2">Uncharacterized protein</fullName>
    </submittedName>
</protein>
<proteinExistence type="predicted"/>
<evidence type="ECO:0000313" key="3">
    <source>
        <dbReference type="Proteomes" id="UP000534783"/>
    </source>
</evidence>
<sequence length="62" mass="7061">MIRIPFQKNTILILTDEEFKRAVARGKGERRSKAFQERKRASGADAKASAEISKRIDREEGV</sequence>
<evidence type="ECO:0000256" key="1">
    <source>
        <dbReference type="SAM" id="MobiDB-lite"/>
    </source>
</evidence>
<dbReference type="Proteomes" id="UP000534783">
    <property type="component" value="Unassembled WGS sequence"/>
</dbReference>
<keyword evidence="3" id="KW-1185">Reference proteome</keyword>
<evidence type="ECO:0000313" key="2">
    <source>
        <dbReference type="EMBL" id="NKE71257.1"/>
    </source>
</evidence>
<gene>
    <name evidence="2" type="ORF">MNODULE_10960</name>
</gene>
<name>A0A7X6DQ74_9BACT</name>
<dbReference type="EMBL" id="VTOW01000002">
    <property type="protein sequence ID" value="NKE71257.1"/>
    <property type="molecule type" value="Genomic_DNA"/>
</dbReference>
<feature type="region of interest" description="Disordered" evidence="1">
    <location>
        <begin position="25"/>
        <end position="62"/>
    </location>
</feature>
<feature type="compositionally biased region" description="Basic and acidic residues" evidence="1">
    <location>
        <begin position="25"/>
        <end position="42"/>
    </location>
</feature>
<reference evidence="2 3" key="1">
    <citation type="journal article" date="2020" name="Nature">
        <title>Bacterial chemolithoautotrophy via manganese oxidation.</title>
        <authorList>
            <person name="Yu H."/>
            <person name="Leadbetter J.R."/>
        </authorList>
    </citation>
    <scope>NUCLEOTIDE SEQUENCE [LARGE SCALE GENOMIC DNA]</scope>
    <source>
        <strain evidence="2 3">Mn-1</strain>
    </source>
</reference>
<feature type="compositionally biased region" description="Basic and acidic residues" evidence="1">
    <location>
        <begin position="52"/>
        <end position="62"/>
    </location>
</feature>
<dbReference type="AlphaFoldDB" id="A0A7X6DQ74"/>
<comment type="caution">
    <text evidence="2">The sequence shown here is derived from an EMBL/GenBank/DDBJ whole genome shotgun (WGS) entry which is preliminary data.</text>
</comment>
<accession>A0A7X6DQ74</accession>